<evidence type="ECO:0000313" key="2">
    <source>
        <dbReference type="EMBL" id="KAG7293107.1"/>
    </source>
</evidence>
<organism evidence="2 3">
    <name type="scientific">Staphylotrichum longicolle</name>
    <dbReference type="NCBI Taxonomy" id="669026"/>
    <lineage>
        <taxon>Eukaryota</taxon>
        <taxon>Fungi</taxon>
        <taxon>Dikarya</taxon>
        <taxon>Ascomycota</taxon>
        <taxon>Pezizomycotina</taxon>
        <taxon>Sordariomycetes</taxon>
        <taxon>Sordariomycetidae</taxon>
        <taxon>Sordariales</taxon>
        <taxon>Chaetomiaceae</taxon>
        <taxon>Staphylotrichum</taxon>
    </lineage>
</organism>
<feature type="region of interest" description="Disordered" evidence="1">
    <location>
        <begin position="95"/>
        <end position="134"/>
    </location>
</feature>
<feature type="region of interest" description="Disordered" evidence="1">
    <location>
        <begin position="1"/>
        <end position="70"/>
    </location>
</feature>
<name>A0AAD4F7B6_9PEZI</name>
<evidence type="ECO:0000256" key="1">
    <source>
        <dbReference type="SAM" id="MobiDB-lite"/>
    </source>
</evidence>
<evidence type="ECO:0000313" key="3">
    <source>
        <dbReference type="Proteomes" id="UP001197093"/>
    </source>
</evidence>
<proteinExistence type="predicted"/>
<comment type="caution">
    <text evidence="2">The sequence shown here is derived from an EMBL/GenBank/DDBJ whole genome shotgun (WGS) entry which is preliminary data.</text>
</comment>
<feature type="compositionally biased region" description="Low complexity" evidence="1">
    <location>
        <begin position="95"/>
        <end position="114"/>
    </location>
</feature>
<dbReference type="EMBL" id="JAHCVI010000001">
    <property type="protein sequence ID" value="KAG7293107.1"/>
    <property type="molecule type" value="Genomic_DNA"/>
</dbReference>
<protein>
    <submittedName>
        <fullName evidence="2">Uncharacterized protein</fullName>
    </submittedName>
</protein>
<reference evidence="2" key="1">
    <citation type="submission" date="2023-02" db="EMBL/GenBank/DDBJ databases">
        <authorList>
            <person name="Palmer J.M."/>
        </authorList>
    </citation>
    <scope>NUCLEOTIDE SEQUENCE</scope>
    <source>
        <strain evidence="2">FW57</strain>
    </source>
</reference>
<sequence length="255" mass="26879">MRTPKQKSRRGSRRSTQRFDGELVNNPFETGIHTQSRPPQRNDQHKPHKQAATASANGGPSDAYFDLPEGGIDNSTVYHPSGSSSFTTAVTAPAPAPAVAHVPPSNPESSSTDTAHTDDTPHHHHPAHHAPTFTGYRAPLTAYPQLDEATMQAHQQALNERQYAHQGAVTAWADHAGMGVRLVAPPPMGVPYCYTVDALIAAGRAGGGGDVDDDWCVVPRPTGPDGELAGTGTWTGEGAEEVGAVVSLVDGFVFA</sequence>
<accession>A0AAD4F7B6</accession>
<feature type="compositionally biased region" description="Basic residues" evidence="1">
    <location>
        <begin position="1"/>
        <end position="16"/>
    </location>
</feature>
<dbReference type="Proteomes" id="UP001197093">
    <property type="component" value="Unassembled WGS sequence"/>
</dbReference>
<gene>
    <name evidence="2" type="ORF">NEMBOFW57_003153</name>
</gene>
<keyword evidence="3" id="KW-1185">Reference proteome</keyword>
<dbReference type="AlphaFoldDB" id="A0AAD4F7B6"/>